<keyword evidence="1" id="KW-0472">Membrane</keyword>
<evidence type="ECO:0000256" key="1">
    <source>
        <dbReference type="SAM" id="Phobius"/>
    </source>
</evidence>
<gene>
    <name evidence="2" type="ORF">C6Y28_01560</name>
    <name evidence="3" type="ORF">HG933_06190</name>
</gene>
<feature type="transmembrane region" description="Helical" evidence="1">
    <location>
        <begin position="60"/>
        <end position="79"/>
    </location>
</feature>
<organism evidence="2 4">
    <name type="scientific">Megasphaera elsdenii</name>
    <dbReference type="NCBI Taxonomy" id="907"/>
    <lineage>
        <taxon>Bacteria</taxon>
        <taxon>Bacillati</taxon>
        <taxon>Bacillota</taxon>
        <taxon>Negativicutes</taxon>
        <taxon>Veillonellales</taxon>
        <taxon>Veillonellaceae</taxon>
        <taxon>Megasphaera</taxon>
    </lineage>
</organism>
<dbReference type="EMBL" id="JABBJH010000007">
    <property type="protein sequence ID" value="NMK38968.1"/>
    <property type="molecule type" value="Genomic_DNA"/>
</dbReference>
<accession>A0A2S0M4M4</accession>
<dbReference type="Proteomes" id="UP000536773">
    <property type="component" value="Unassembled WGS sequence"/>
</dbReference>
<protein>
    <submittedName>
        <fullName evidence="2">Uncharacterized protein</fullName>
    </submittedName>
</protein>
<keyword evidence="1" id="KW-1133">Transmembrane helix</keyword>
<dbReference type="OrthoDB" id="1624110at2"/>
<sequence>MSAYDILTGIQLCMMIVMIGYGIFFFKGRTCRIWCFGGPAVLVTFWSAAVVYYYTAYLFLTILCFLMAFFLGLGLGLWFKAGLPELTYCRARHLLRCPPMPGALPFNILICLAFAAIQAGVYHFPFLMYSWLFNEVLGFVPGLFSGLLWGRGLSMLLDIPTRGQQVYKDI</sequence>
<feature type="transmembrane region" description="Helical" evidence="1">
    <location>
        <begin position="100"/>
        <end position="122"/>
    </location>
</feature>
<evidence type="ECO:0000313" key="4">
    <source>
        <dbReference type="Proteomes" id="UP000238358"/>
    </source>
</evidence>
<evidence type="ECO:0000313" key="2">
    <source>
        <dbReference type="EMBL" id="AVO26409.1"/>
    </source>
</evidence>
<keyword evidence="1" id="KW-0812">Transmembrane</keyword>
<name>A0A2S0M4M4_MEGEL</name>
<evidence type="ECO:0000313" key="3">
    <source>
        <dbReference type="EMBL" id="NMK38968.1"/>
    </source>
</evidence>
<feature type="transmembrane region" description="Helical" evidence="1">
    <location>
        <begin position="128"/>
        <end position="149"/>
    </location>
</feature>
<evidence type="ECO:0000313" key="5">
    <source>
        <dbReference type="Proteomes" id="UP000536773"/>
    </source>
</evidence>
<dbReference type="EMBL" id="CP027569">
    <property type="protein sequence ID" value="AVO26409.1"/>
    <property type="molecule type" value="Genomic_DNA"/>
</dbReference>
<dbReference type="Proteomes" id="UP000238358">
    <property type="component" value="Chromosome"/>
</dbReference>
<feature type="transmembrane region" description="Helical" evidence="1">
    <location>
        <begin position="33"/>
        <end position="54"/>
    </location>
</feature>
<reference evidence="2 4" key="1">
    <citation type="journal article" date="2018" name="Genome Announc.">
        <title>Complete genomes of two Megasphaera elsdenii strains, NCIMB 702410 and ATCC 25940.</title>
        <authorList>
            <person name="Hatmaker E.A."/>
            <person name="O'Dell K."/>
            <person name="Riley L.A."/>
            <person name="Klingeman D.M."/>
            <person name="Guss A.M."/>
        </authorList>
    </citation>
    <scope>NUCLEOTIDE SEQUENCE [LARGE SCALE GENOMIC DNA]</scope>
    <source>
        <strain evidence="2 4">NCIMB702410</strain>
    </source>
</reference>
<dbReference type="RefSeq" id="WP_022497040.1">
    <property type="nucleotide sequence ID" value="NZ_CAMDYL010000034.1"/>
</dbReference>
<dbReference type="AlphaFoldDB" id="A0A2S0M4M4"/>
<feature type="transmembrane region" description="Helical" evidence="1">
    <location>
        <begin position="6"/>
        <end position="26"/>
    </location>
</feature>
<reference evidence="3 5" key="2">
    <citation type="submission" date="2020-04" db="EMBL/GenBank/DDBJ databases">
        <authorList>
            <person name="Hitch T.C.A."/>
            <person name="Wylensek D."/>
            <person name="Clavel T."/>
        </authorList>
    </citation>
    <scope>NUCLEOTIDE SEQUENCE [LARGE SCALE GENOMIC DNA]</scope>
    <source>
        <strain evidence="3 5">WCA-386-APC-2A</strain>
    </source>
</reference>
<proteinExistence type="predicted"/>